<accession>A0A4R3TE82</accession>
<dbReference type="GO" id="GO:0005829">
    <property type="term" value="C:cytosol"/>
    <property type="evidence" value="ECO:0007669"/>
    <property type="project" value="TreeGrafter"/>
</dbReference>
<dbReference type="EC" id="2.7.1.144" evidence="7"/>
<keyword evidence="2 7" id="KW-0808">Transferase</keyword>
<comment type="similarity">
    <text evidence="7">Belongs to the carbohydrate kinase PfkB family. LacC subfamily.</text>
</comment>
<evidence type="ECO:0000256" key="6">
    <source>
        <dbReference type="ARBA" id="ARBA00047745"/>
    </source>
</evidence>
<organism evidence="10 11">
    <name type="scientific">Longicatena caecimuris</name>
    <dbReference type="NCBI Taxonomy" id="1796635"/>
    <lineage>
        <taxon>Bacteria</taxon>
        <taxon>Bacillati</taxon>
        <taxon>Bacillota</taxon>
        <taxon>Erysipelotrichia</taxon>
        <taxon>Erysipelotrichales</taxon>
        <taxon>Erysipelotrichaceae</taxon>
        <taxon>Longicatena</taxon>
    </lineage>
</organism>
<evidence type="ECO:0000256" key="5">
    <source>
        <dbReference type="ARBA" id="ARBA00022840"/>
    </source>
</evidence>
<keyword evidence="5 7" id="KW-0067">ATP-binding</keyword>
<dbReference type="Proteomes" id="UP000295773">
    <property type="component" value="Unassembled WGS sequence"/>
</dbReference>
<dbReference type="InterPro" id="IPR002173">
    <property type="entry name" value="Carboh/pur_kinase_PfkB_CS"/>
</dbReference>
<dbReference type="AlphaFoldDB" id="A0A4R3TE82"/>
<dbReference type="PROSITE" id="PS00584">
    <property type="entry name" value="PFKB_KINASES_2"/>
    <property type="match status" value="1"/>
</dbReference>
<dbReference type="NCBIfam" id="TIGR03168">
    <property type="entry name" value="1-PFK"/>
    <property type="match status" value="1"/>
</dbReference>
<comment type="catalytic activity">
    <reaction evidence="6 8">
        <text>beta-D-fructose 1-phosphate + ATP = beta-D-fructose 1,6-bisphosphate + ADP + H(+)</text>
        <dbReference type="Rhea" id="RHEA:14213"/>
        <dbReference type="ChEBI" id="CHEBI:15378"/>
        <dbReference type="ChEBI" id="CHEBI:30616"/>
        <dbReference type="ChEBI" id="CHEBI:32966"/>
        <dbReference type="ChEBI" id="CHEBI:138881"/>
        <dbReference type="ChEBI" id="CHEBI:456216"/>
        <dbReference type="EC" id="2.7.1.56"/>
    </reaction>
</comment>
<dbReference type="PANTHER" id="PTHR46566:SF1">
    <property type="entry name" value="1-PHOSPHOFRUCTOKINASE"/>
    <property type="match status" value="1"/>
</dbReference>
<evidence type="ECO:0000259" key="9">
    <source>
        <dbReference type="Pfam" id="PF00294"/>
    </source>
</evidence>
<evidence type="ECO:0000256" key="2">
    <source>
        <dbReference type="ARBA" id="ARBA00022679"/>
    </source>
</evidence>
<comment type="pathway">
    <text evidence="7">Carbohydrate metabolism; D-tagatose 6-phosphate degradation; D-glyceraldehyde 3-phosphate and glycerone phosphate from D-tagatose 6-phosphate: step 1/2.</text>
</comment>
<evidence type="ECO:0000256" key="4">
    <source>
        <dbReference type="ARBA" id="ARBA00022777"/>
    </source>
</evidence>
<dbReference type="GO" id="GO:0005524">
    <property type="term" value="F:ATP binding"/>
    <property type="evidence" value="ECO:0007669"/>
    <property type="project" value="UniProtKB-UniRule"/>
</dbReference>
<dbReference type="InterPro" id="IPR017583">
    <property type="entry name" value="Tagatose/fructose_Pkinase"/>
</dbReference>
<evidence type="ECO:0000256" key="7">
    <source>
        <dbReference type="PIRNR" id="PIRNR000535"/>
    </source>
</evidence>
<dbReference type="FunFam" id="3.40.1190.20:FF:000001">
    <property type="entry name" value="Phosphofructokinase"/>
    <property type="match status" value="1"/>
</dbReference>
<dbReference type="PANTHER" id="PTHR46566">
    <property type="entry name" value="1-PHOSPHOFRUCTOKINASE-RELATED"/>
    <property type="match status" value="1"/>
</dbReference>
<evidence type="ECO:0000313" key="10">
    <source>
        <dbReference type="EMBL" id="TCU60238.1"/>
    </source>
</evidence>
<keyword evidence="11" id="KW-1185">Reference proteome</keyword>
<dbReference type="NCBIfam" id="TIGR03828">
    <property type="entry name" value="pfkB"/>
    <property type="match status" value="1"/>
</dbReference>
<dbReference type="GO" id="GO:2001059">
    <property type="term" value="P:D-tagatose 6-phosphate catabolic process"/>
    <property type="evidence" value="ECO:0007669"/>
    <property type="project" value="UniProtKB-UniPathway"/>
</dbReference>
<dbReference type="SUPFAM" id="SSF53613">
    <property type="entry name" value="Ribokinase-like"/>
    <property type="match status" value="1"/>
</dbReference>
<sequence length="305" mass="33679">MIYTVTLNPSIDYVITLDALCKGAINRTKEEDIIYGGKGINVSMMLAHLGIPSTALGFFAGFTGEALKKGIEQQGIRTDFIPIEDGFTRINVKIHAQEESEINGQGPLITSAHLYQLYAKLELLQPNDILVLSGNLPKQVPANIYAVLMEKLHDKQIDVVVDAFGEPLRQALPQHPFLIKPNHHELQELFQLADLQEQDLVTCARQLQMEGARNVIISMADKGAMLVSETNEVYRIASPKGKVVNSVGAGDSLVAGFLYGWLKEKTYEKALRWGVACGSASAFCKGIAQRAFVMEQYQKMEDDLL</sequence>
<dbReference type="UniPathway" id="UPA00704">
    <property type="reaction ID" value="UER00715"/>
</dbReference>
<dbReference type="InterPro" id="IPR022463">
    <property type="entry name" value="1-PFruKinase"/>
</dbReference>
<dbReference type="GO" id="GO:0008662">
    <property type="term" value="F:1-phosphofructokinase activity"/>
    <property type="evidence" value="ECO:0007669"/>
    <property type="project" value="UniProtKB-UniRule"/>
</dbReference>
<gene>
    <name evidence="10" type="ORF">EDD61_10897</name>
</gene>
<keyword evidence="4 8" id="KW-0418">Kinase</keyword>
<dbReference type="InterPro" id="IPR029056">
    <property type="entry name" value="Ribokinase-like"/>
</dbReference>
<dbReference type="InterPro" id="IPR011611">
    <property type="entry name" value="PfkB_dom"/>
</dbReference>
<dbReference type="GO" id="GO:0005988">
    <property type="term" value="P:lactose metabolic process"/>
    <property type="evidence" value="ECO:0007669"/>
    <property type="project" value="UniProtKB-KW"/>
</dbReference>
<reference evidence="10 11" key="1">
    <citation type="submission" date="2019-03" db="EMBL/GenBank/DDBJ databases">
        <title>Genomic Encyclopedia of Type Strains, Phase IV (KMG-IV): sequencing the most valuable type-strain genomes for metagenomic binning, comparative biology and taxonomic classification.</title>
        <authorList>
            <person name="Goeker M."/>
        </authorList>
    </citation>
    <scope>NUCLEOTIDE SEQUENCE [LARGE SCALE GENOMIC DNA]</scope>
    <source>
        <strain evidence="10 11">DSM 29481</strain>
    </source>
</reference>
<dbReference type="GO" id="GO:0016052">
    <property type="term" value="P:carbohydrate catabolic process"/>
    <property type="evidence" value="ECO:0007669"/>
    <property type="project" value="UniProtKB-ARBA"/>
</dbReference>
<feature type="domain" description="Carbohydrate kinase PfkB" evidence="9">
    <location>
        <begin position="6"/>
        <end position="287"/>
    </location>
</feature>
<protein>
    <recommendedName>
        <fullName evidence="7">Tagatose-6-phosphate kinase</fullName>
        <ecNumber evidence="7">2.7.1.144</ecNumber>
    </recommendedName>
</protein>
<dbReference type="Pfam" id="PF00294">
    <property type="entry name" value="PfkB"/>
    <property type="match status" value="1"/>
</dbReference>
<proteinExistence type="inferred from homology"/>
<keyword evidence="3 7" id="KW-0547">Nucleotide-binding</keyword>
<dbReference type="CDD" id="cd01164">
    <property type="entry name" value="FruK_PfkB_like"/>
    <property type="match status" value="1"/>
</dbReference>
<dbReference type="Gene3D" id="3.40.1190.20">
    <property type="match status" value="1"/>
</dbReference>
<dbReference type="PIRSF" id="PIRSF000535">
    <property type="entry name" value="1PFK/6PFK/LacC"/>
    <property type="match status" value="1"/>
</dbReference>
<comment type="catalytic activity">
    <reaction evidence="7">
        <text>D-tagatofuranose 6-phosphate + ATP = D-tagatofuranose 1,6-bisphosphate + ADP + H(+)</text>
        <dbReference type="Rhea" id="RHEA:12420"/>
        <dbReference type="ChEBI" id="CHEBI:15378"/>
        <dbReference type="ChEBI" id="CHEBI:30616"/>
        <dbReference type="ChEBI" id="CHEBI:58694"/>
        <dbReference type="ChEBI" id="CHEBI:58695"/>
        <dbReference type="ChEBI" id="CHEBI:456216"/>
        <dbReference type="EC" id="2.7.1.144"/>
    </reaction>
</comment>
<dbReference type="GO" id="GO:0009024">
    <property type="term" value="F:tagatose-6-phosphate kinase activity"/>
    <property type="evidence" value="ECO:0007669"/>
    <property type="project" value="UniProtKB-EC"/>
</dbReference>
<evidence type="ECO:0000256" key="3">
    <source>
        <dbReference type="ARBA" id="ARBA00022741"/>
    </source>
</evidence>
<evidence type="ECO:0000313" key="11">
    <source>
        <dbReference type="Proteomes" id="UP000295773"/>
    </source>
</evidence>
<comment type="similarity">
    <text evidence="1">Belongs to the carbohydrate kinase pfkB family.</text>
</comment>
<name>A0A4R3TE82_9FIRM</name>
<dbReference type="EMBL" id="SMBP01000008">
    <property type="protein sequence ID" value="TCU60238.1"/>
    <property type="molecule type" value="Genomic_DNA"/>
</dbReference>
<comment type="function">
    <text evidence="8">Catalyzes the ATP-dependent phosphorylation of fructose-l-phosphate to fructose-l,6-bisphosphate.</text>
</comment>
<dbReference type="RefSeq" id="WP_132224610.1">
    <property type="nucleotide sequence ID" value="NZ_JANKBG010000008.1"/>
</dbReference>
<comment type="caution">
    <text evidence="10">The sequence shown here is derived from an EMBL/GenBank/DDBJ whole genome shotgun (WGS) entry which is preliminary data.</text>
</comment>
<evidence type="ECO:0000256" key="1">
    <source>
        <dbReference type="ARBA" id="ARBA00005380"/>
    </source>
</evidence>
<evidence type="ECO:0000256" key="8">
    <source>
        <dbReference type="RuleBase" id="RU369061"/>
    </source>
</evidence>
<keyword evidence="7" id="KW-0423">Lactose metabolism</keyword>
<dbReference type="GO" id="GO:0044281">
    <property type="term" value="P:small molecule metabolic process"/>
    <property type="evidence" value="ECO:0007669"/>
    <property type="project" value="UniProtKB-ARBA"/>
</dbReference>